<sequence>MLPIRPSWTSQHLDSSCPPQSLRARRSFTTPGQSSASTWSDDTISLRPLRSVSAEPRRTRSDSGGSLLSSSSEGSDPVGEGVEARPLARPRYRRRRWQMRSLEKGHEKGSGSSSSSASSSSSSDSGKSDPKPEKHHHSHPHDTLHLSKKTKGLITFGLLVFLLAAGGFIAWQWGKQIYAEVKDFVVFPEVKTPVDLTGLAGSIFGEATSHIVGAFNTATAAVVGAEATATAAVAGAAQTAAAAVTNVAADAGDKIKDGVGDAGKAIGGLFGGH</sequence>
<reference evidence="3 4" key="1">
    <citation type="journal article" date="2018" name="Front. Microbiol.">
        <title>Prospects for Fungal Bioremediation of Acidic Radioactive Waste Sites: Characterization and Genome Sequence of Rhodotorula taiwanensis MD1149.</title>
        <authorList>
            <person name="Tkavc R."/>
            <person name="Matrosova V.Y."/>
            <person name="Grichenko O.E."/>
            <person name="Gostincar C."/>
            <person name="Volpe R.P."/>
            <person name="Klimenkova P."/>
            <person name="Gaidamakova E.K."/>
            <person name="Zhou C.E."/>
            <person name="Stewart B.J."/>
            <person name="Lyman M.G."/>
            <person name="Malfatti S.A."/>
            <person name="Rubinfeld B."/>
            <person name="Courtot M."/>
            <person name="Singh J."/>
            <person name="Dalgard C.L."/>
            <person name="Hamilton T."/>
            <person name="Frey K.G."/>
            <person name="Gunde-Cimerman N."/>
            <person name="Dugan L."/>
            <person name="Daly M.J."/>
        </authorList>
    </citation>
    <scope>NUCLEOTIDE SEQUENCE [LARGE SCALE GENOMIC DNA]</scope>
    <source>
        <strain evidence="3 4">MD1149</strain>
    </source>
</reference>
<feature type="compositionally biased region" description="Polar residues" evidence="1">
    <location>
        <begin position="27"/>
        <end position="43"/>
    </location>
</feature>
<dbReference type="AlphaFoldDB" id="A0A2S5B5R8"/>
<comment type="caution">
    <text evidence="3">The sequence shown here is derived from an EMBL/GenBank/DDBJ whole genome shotgun (WGS) entry which is preliminary data.</text>
</comment>
<keyword evidence="2" id="KW-0812">Transmembrane</keyword>
<evidence type="ECO:0000313" key="4">
    <source>
        <dbReference type="Proteomes" id="UP000237144"/>
    </source>
</evidence>
<keyword evidence="2" id="KW-0472">Membrane</keyword>
<proteinExistence type="predicted"/>
<feature type="compositionally biased region" description="Basic residues" evidence="1">
    <location>
        <begin position="88"/>
        <end position="98"/>
    </location>
</feature>
<dbReference type="EMBL" id="PJQD01000058">
    <property type="protein sequence ID" value="POY72133.1"/>
    <property type="molecule type" value="Genomic_DNA"/>
</dbReference>
<evidence type="ECO:0000256" key="1">
    <source>
        <dbReference type="SAM" id="MobiDB-lite"/>
    </source>
</evidence>
<feature type="region of interest" description="Disordered" evidence="1">
    <location>
        <begin position="1"/>
        <end position="145"/>
    </location>
</feature>
<feature type="transmembrane region" description="Helical" evidence="2">
    <location>
        <begin position="153"/>
        <end position="173"/>
    </location>
</feature>
<accession>A0A2S5B5R8</accession>
<feature type="compositionally biased region" description="Polar residues" evidence="1">
    <location>
        <begin position="7"/>
        <end position="19"/>
    </location>
</feature>
<evidence type="ECO:0000256" key="2">
    <source>
        <dbReference type="SAM" id="Phobius"/>
    </source>
</evidence>
<keyword evidence="2" id="KW-1133">Transmembrane helix</keyword>
<feature type="compositionally biased region" description="Low complexity" evidence="1">
    <location>
        <begin position="62"/>
        <end position="87"/>
    </location>
</feature>
<keyword evidence="4" id="KW-1185">Reference proteome</keyword>
<gene>
    <name evidence="3" type="ORF">BMF94_4865</name>
</gene>
<dbReference type="Proteomes" id="UP000237144">
    <property type="component" value="Unassembled WGS sequence"/>
</dbReference>
<evidence type="ECO:0000313" key="3">
    <source>
        <dbReference type="EMBL" id="POY72133.1"/>
    </source>
</evidence>
<organism evidence="3 4">
    <name type="scientific">Rhodotorula taiwanensis</name>
    <dbReference type="NCBI Taxonomy" id="741276"/>
    <lineage>
        <taxon>Eukaryota</taxon>
        <taxon>Fungi</taxon>
        <taxon>Dikarya</taxon>
        <taxon>Basidiomycota</taxon>
        <taxon>Pucciniomycotina</taxon>
        <taxon>Microbotryomycetes</taxon>
        <taxon>Sporidiobolales</taxon>
        <taxon>Sporidiobolaceae</taxon>
        <taxon>Rhodotorula</taxon>
    </lineage>
</organism>
<name>A0A2S5B5R8_9BASI</name>
<dbReference type="OrthoDB" id="10649641at2759"/>
<protein>
    <submittedName>
        <fullName evidence="3">Uncharacterized protein</fullName>
    </submittedName>
</protein>
<feature type="compositionally biased region" description="Low complexity" evidence="1">
    <location>
        <begin position="110"/>
        <end position="125"/>
    </location>
</feature>